<protein>
    <recommendedName>
        <fullName evidence="3">DUF8035 domain-containing protein</fullName>
    </recommendedName>
</protein>
<evidence type="ECO:0000256" key="1">
    <source>
        <dbReference type="SAM" id="MobiDB-lite"/>
    </source>
</evidence>
<gene>
    <name evidence="4" type="ORF">N7468_003756</name>
</gene>
<organism evidence="4 5">
    <name type="scientific">Penicillium chermesinum</name>
    <dbReference type="NCBI Taxonomy" id="63820"/>
    <lineage>
        <taxon>Eukaryota</taxon>
        <taxon>Fungi</taxon>
        <taxon>Dikarya</taxon>
        <taxon>Ascomycota</taxon>
        <taxon>Pezizomycotina</taxon>
        <taxon>Eurotiomycetes</taxon>
        <taxon>Eurotiomycetidae</taxon>
        <taxon>Eurotiales</taxon>
        <taxon>Aspergillaceae</taxon>
        <taxon>Penicillium</taxon>
    </lineage>
</organism>
<proteinExistence type="predicted"/>
<feature type="signal peptide" evidence="2">
    <location>
        <begin position="1"/>
        <end position="26"/>
    </location>
</feature>
<dbReference type="RefSeq" id="XP_058332056.1">
    <property type="nucleotide sequence ID" value="XM_058473053.1"/>
</dbReference>
<evidence type="ECO:0000313" key="4">
    <source>
        <dbReference type="EMBL" id="KAJ5239137.1"/>
    </source>
</evidence>
<feature type="compositionally biased region" description="Basic and acidic residues" evidence="1">
    <location>
        <begin position="647"/>
        <end position="658"/>
    </location>
</feature>
<dbReference type="AlphaFoldDB" id="A0A9W9TS33"/>
<dbReference type="PANTHER" id="PTHR42081">
    <property type="entry name" value="ZINC FINGER PROTEIN DHHC DOMAIN CONTAINING PROTEIN"/>
    <property type="match status" value="1"/>
</dbReference>
<reference evidence="4" key="2">
    <citation type="journal article" date="2023" name="IMA Fungus">
        <title>Comparative genomic study of the Penicillium genus elucidates a diverse pangenome and 15 lateral gene transfer events.</title>
        <authorList>
            <person name="Petersen C."/>
            <person name="Sorensen T."/>
            <person name="Nielsen M.R."/>
            <person name="Sondergaard T.E."/>
            <person name="Sorensen J.L."/>
            <person name="Fitzpatrick D.A."/>
            <person name="Frisvad J.C."/>
            <person name="Nielsen K.L."/>
        </authorList>
    </citation>
    <scope>NUCLEOTIDE SEQUENCE</scope>
    <source>
        <strain evidence="4">IBT 19713</strain>
    </source>
</reference>
<keyword evidence="2" id="KW-0732">Signal</keyword>
<evidence type="ECO:0000313" key="5">
    <source>
        <dbReference type="Proteomes" id="UP001150941"/>
    </source>
</evidence>
<dbReference type="EMBL" id="JAPQKS010000003">
    <property type="protein sequence ID" value="KAJ5239137.1"/>
    <property type="molecule type" value="Genomic_DNA"/>
</dbReference>
<feature type="chain" id="PRO_5040832160" description="DUF8035 domain-containing protein" evidence="2">
    <location>
        <begin position="27"/>
        <end position="783"/>
    </location>
</feature>
<evidence type="ECO:0000259" key="3">
    <source>
        <dbReference type="Pfam" id="PF26118"/>
    </source>
</evidence>
<feature type="region of interest" description="Disordered" evidence="1">
    <location>
        <begin position="547"/>
        <end position="587"/>
    </location>
</feature>
<evidence type="ECO:0000256" key="2">
    <source>
        <dbReference type="SAM" id="SignalP"/>
    </source>
</evidence>
<feature type="domain" description="DUF8035" evidence="3">
    <location>
        <begin position="708"/>
        <end position="757"/>
    </location>
</feature>
<dbReference type="Proteomes" id="UP001150941">
    <property type="component" value="Unassembled WGS sequence"/>
</dbReference>
<feature type="region of interest" description="Disordered" evidence="1">
    <location>
        <begin position="626"/>
        <end position="692"/>
    </location>
</feature>
<sequence length="783" mass="87512">MDASTSATIAALVVAILAMIVAMLQAAQQYIVTGQLIRLCDSVVFGKMPGQGRRVWQMHQFRFRIVYSIPQVSLRRDLWPETLPHIPSYAKGSRSLPDLGFLGLTQGFELEAANGGSQSVLVSAGEASWVSFCRAAQLSSGHSMVLDLVQGDADRCPPDLPNVPIQMSMRDIATLGLMTGMKCTQASFDGKSLSMQGAIGTITTSQHPSLGPLLHFSPRNMSIAEIRELTVGTGDISPFWMARMWDEVVVAGRRYTRKDRVQVEREEAFWADRPRERALVPATRNCSPPPDSLYGLRRRVSVRSSMTTNSVSNQPTDIKPSPTGLFGSQSLCREGRPLWTRSDGDWHLDNSPPGPRVVSLNQAPAGSEKQEMGTTSNMNMKIKWRLWNNRLRSFIRQDNSSVSDKHHDPFVAEIESGTSHDGEIGISQIAMSSSTARSDHIRVNKHMHPMDKGAELQPRWLIRDYINQKQKDLTVLHDDELTRDGPRLIEWYNEEELEIPELNGAQRKIANAVLDVWAGAAYDLGEHRPAFYARRWRFIVQQRQAERERRPISRSRTIDQGSHVRSRPPSRKDVEYGDTVVSPNSRINERIALHSESKSPVSPDSDHSHPQSRVGFDHAIQVFQTSSDEEEELEDESSHISPVGHGVRSEKWPAEESSFHANSIPPSKGIPKGILRPPRESFPEDPNPIREGVAPLKDAKLDGIPSGARWTRIDRKLVSPEVLEMGNERFEVTPSSVIVLRVLTKQEVQRYAALTHRMQVLLGAIISSTMSELWILSGVHPLS</sequence>
<dbReference type="GeneID" id="83200356"/>
<dbReference type="InterPro" id="IPR058348">
    <property type="entry name" value="DUF8035"/>
</dbReference>
<reference evidence="4" key="1">
    <citation type="submission" date="2022-11" db="EMBL/GenBank/DDBJ databases">
        <authorList>
            <person name="Petersen C."/>
        </authorList>
    </citation>
    <scope>NUCLEOTIDE SEQUENCE</scope>
    <source>
        <strain evidence="4">IBT 19713</strain>
    </source>
</reference>
<dbReference type="Pfam" id="PF26118">
    <property type="entry name" value="DUF8035"/>
    <property type="match status" value="1"/>
</dbReference>
<feature type="region of interest" description="Disordered" evidence="1">
    <location>
        <begin position="305"/>
        <end position="324"/>
    </location>
</feature>
<dbReference type="OrthoDB" id="5418088at2759"/>
<comment type="caution">
    <text evidence="4">The sequence shown here is derived from an EMBL/GenBank/DDBJ whole genome shotgun (WGS) entry which is preliminary data.</text>
</comment>
<keyword evidence="5" id="KW-1185">Reference proteome</keyword>
<dbReference type="PANTHER" id="PTHR42081:SF1">
    <property type="entry name" value="ZINC FINGER PROTEIN DHHC DOMAIN CONTAINING PROTEIN"/>
    <property type="match status" value="1"/>
</dbReference>
<accession>A0A9W9TS33</accession>
<name>A0A9W9TS33_9EURO</name>